<protein>
    <submittedName>
        <fullName evidence="1">Uncharacterized protein</fullName>
    </submittedName>
</protein>
<dbReference type="AlphaFoldDB" id="A0A7X0SEZ3"/>
<dbReference type="Proteomes" id="UP000585258">
    <property type="component" value="Unassembled WGS sequence"/>
</dbReference>
<dbReference type="RefSeq" id="WP_185165427.1">
    <property type="nucleotide sequence ID" value="NZ_JACKWY010000013.1"/>
</dbReference>
<gene>
    <name evidence="1" type="ORF">H7E68_16870</name>
</gene>
<comment type="caution">
    <text evidence="1">The sequence shown here is derived from an EMBL/GenBank/DDBJ whole genome shotgun (WGS) entry which is preliminary data.</text>
</comment>
<dbReference type="EMBL" id="JACKWY010000013">
    <property type="protein sequence ID" value="MBB6716379.1"/>
    <property type="molecule type" value="Genomic_DNA"/>
</dbReference>
<accession>A0A7X0SEZ3</accession>
<evidence type="ECO:0000313" key="1">
    <source>
        <dbReference type="EMBL" id="MBB6716379.1"/>
    </source>
</evidence>
<sequence length="63" mass="7650">MFRDEDYFLNKLREDKVFYDIFIFIGSYSTTYNEKHDYFELNKVNLKEIISGIKTDVEKKAIL</sequence>
<organism evidence="1 2">
    <name type="scientific">Clostridium gasigenes</name>
    <dbReference type="NCBI Taxonomy" id="94869"/>
    <lineage>
        <taxon>Bacteria</taxon>
        <taxon>Bacillati</taxon>
        <taxon>Bacillota</taxon>
        <taxon>Clostridia</taxon>
        <taxon>Eubacteriales</taxon>
        <taxon>Clostridiaceae</taxon>
        <taxon>Clostridium</taxon>
    </lineage>
</organism>
<name>A0A7X0SEZ3_9CLOT</name>
<proteinExistence type="predicted"/>
<evidence type="ECO:0000313" key="2">
    <source>
        <dbReference type="Proteomes" id="UP000585258"/>
    </source>
</evidence>
<reference evidence="1 2" key="1">
    <citation type="submission" date="2020-08" db="EMBL/GenBank/DDBJ databases">
        <title>Clostridia isolated from Swiss meat.</title>
        <authorList>
            <person name="Wambui J."/>
            <person name="Stevens M.J.A."/>
            <person name="Stephan R."/>
        </authorList>
    </citation>
    <scope>NUCLEOTIDE SEQUENCE [LARGE SCALE GENOMIC DNA]</scope>
    <source>
        <strain evidence="1 2">CM001</strain>
    </source>
</reference>